<proteinExistence type="predicted"/>
<dbReference type="PROSITE" id="PS51257">
    <property type="entry name" value="PROKAR_LIPOPROTEIN"/>
    <property type="match status" value="1"/>
</dbReference>
<keyword evidence="1" id="KW-0732">Signal</keyword>
<accession>A0A7S1LQQ5</accession>
<protein>
    <submittedName>
        <fullName evidence="2">Uncharacterized protein</fullName>
    </submittedName>
</protein>
<dbReference type="EMBL" id="HBGE01020380">
    <property type="protein sequence ID" value="CAD9110721.1"/>
    <property type="molecule type" value="Transcribed_RNA"/>
</dbReference>
<feature type="chain" id="PRO_5030950339" evidence="1">
    <location>
        <begin position="23"/>
        <end position="121"/>
    </location>
</feature>
<feature type="signal peptide" evidence="1">
    <location>
        <begin position="1"/>
        <end position="22"/>
    </location>
</feature>
<evidence type="ECO:0000313" key="2">
    <source>
        <dbReference type="EMBL" id="CAD9110721.1"/>
    </source>
</evidence>
<evidence type="ECO:0000256" key="1">
    <source>
        <dbReference type="SAM" id="SignalP"/>
    </source>
</evidence>
<reference evidence="2" key="1">
    <citation type="submission" date="2021-01" db="EMBL/GenBank/DDBJ databases">
        <authorList>
            <person name="Corre E."/>
            <person name="Pelletier E."/>
            <person name="Niang G."/>
            <person name="Scheremetjew M."/>
            <person name="Finn R."/>
            <person name="Kale V."/>
            <person name="Holt S."/>
            <person name="Cochrane G."/>
            <person name="Meng A."/>
            <person name="Brown T."/>
            <person name="Cohen L."/>
        </authorList>
    </citation>
    <scope>NUCLEOTIDE SEQUENCE</scope>
    <source>
        <strain evidence="2">OF101</strain>
    </source>
</reference>
<dbReference type="AlphaFoldDB" id="A0A7S1LQQ5"/>
<name>A0A7S1LQQ5_ALECA</name>
<sequence length="121" mass="13204">MQRPLLAFGLCLLGGCLPGAGAAITGARGLRAASHRHRADAEIQLSLRTHLRAGAGGTAGFRLHRRREKVHIWSKPCRRLPLEKRSACERRVAAEVLKDSTWVLRRSGVKASAITVALQHD</sequence>
<organism evidence="2">
    <name type="scientific">Alexandrium catenella</name>
    <name type="common">Red tide dinoflagellate</name>
    <name type="synonym">Gonyaulax catenella</name>
    <dbReference type="NCBI Taxonomy" id="2925"/>
    <lineage>
        <taxon>Eukaryota</taxon>
        <taxon>Sar</taxon>
        <taxon>Alveolata</taxon>
        <taxon>Dinophyceae</taxon>
        <taxon>Gonyaulacales</taxon>
        <taxon>Pyrocystaceae</taxon>
        <taxon>Alexandrium</taxon>
    </lineage>
</organism>
<gene>
    <name evidence="2" type="ORF">ACAT0790_LOCUS12272</name>
</gene>